<comment type="caution">
    <text evidence="1">The sequence shown here is derived from an EMBL/GenBank/DDBJ whole genome shotgun (WGS) entry which is preliminary data.</text>
</comment>
<name>A0A1V9DJW8_9GAMM</name>
<dbReference type="AlphaFoldDB" id="A0A1V9DJW8"/>
<evidence type="ECO:0008006" key="3">
    <source>
        <dbReference type="Google" id="ProtNLM"/>
    </source>
</evidence>
<proteinExistence type="predicted"/>
<organism evidence="1 2">
    <name type="scientific">Pantoea latae</name>
    <dbReference type="NCBI Taxonomy" id="1964541"/>
    <lineage>
        <taxon>Bacteria</taxon>
        <taxon>Pseudomonadati</taxon>
        <taxon>Pseudomonadota</taxon>
        <taxon>Gammaproteobacteria</taxon>
        <taxon>Enterobacterales</taxon>
        <taxon>Erwiniaceae</taxon>
        <taxon>Pantoea</taxon>
    </lineage>
</organism>
<dbReference type="Proteomes" id="UP000192769">
    <property type="component" value="Unassembled WGS sequence"/>
</dbReference>
<evidence type="ECO:0000313" key="2">
    <source>
        <dbReference type="Proteomes" id="UP000192769"/>
    </source>
</evidence>
<gene>
    <name evidence="1" type="ORF">B2J69_09720</name>
</gene>
<accession>A0A1V9DJW8</accession>
<reference evidence="1 2" key="1">
    <citation type="submission" date="2017-02" db="EMBL/GenBank/DDBJ databases">
        <title>Whole genome shotgun sequence of Pantoea agglomerans strain AS1 isolated from a cycad, Zamia floridana in Central Florida, USA.</title>
        <authorList>
            <person name="Lata P."/>
            <person name="Govindarajan S."/>
            <person name="Qi F."/>
            <person name="Li J.-L."/>
            <person name="Maurya S.K."/>
            <person name="Sahoo M.K."/>
        </authorList>
    </citation>
    <scope>NUCLEOTIDE SEQUENCE [LARGE SCALE GENOMIC DNA]</scope>
    <source>
        <strain evidence="1 2">AS1</strain>
    </source>
</reference>
<evidence type="ECO:0000313" key="1">
    <source>
        <dbReference type="EMBL" id="OQP34054.1"/>
    </source>
</evidence>
<dbReference type="EMBL" id="MWUE01000014">
    <property type="protein sequence ID" value="OQP34054.1"/>
    <property type="molecule type" value="Genomic_DNA"/>
</dbReference>
<sequence>MRRMVEAIECRKIEEILAAELGWGPTARTTELSRAENHCRRVVSDRVSMAVETETEYRKQIRAAAAKYVEHRMKSKYLKVCNEAGRQIRAVQKPRRRSIPLV</sequence>
<protein>
    <recommendedName>
        <fullName evidence="3">Antitermination protein</fullName>
    </recommendedName>
</protein>
<keyword evidence="2" id="KW-1185">Reference proteome</keyword>